<evidence type="ECO:0000313" key="7">
    <source>
        <dbReference type="EMBL" id="RUS34481.1"/>
    </source>
</evidence>
<feature type="region of interest" description="Disordered" evidence="4">
    <location>
        <begin position="436"/>
        <end position="459"/>
    </location>
</feature>
<dbReference type="GO" id="GO:0046872">
    <property type="term" value="F:metal ion binding"/>
    <property type="evidence" value="ECO:0007669"/>
    <property type="project" value="UniProtKB-KW"/>
</dbReference>
<dbReference type="InterPro" id="IPR001054">
    <property type="entry name" value="A/G_cyclase"/>
</dbReference>
<gene>
    <name evidence="7" type="ORF">BC938DRAFT_480190</name>
</gene>
<dbReference type="Gene3D" id="3.80.10.10">
    <property type="entry name" value="Ribonuclease Inhibitor"/>
    <property type="match status" value="3"/>
</dbReference>
<sequence length="1572" mass="174999">MNSILDNDDPTSFLNSNVNHEGTRFRDNNGRWQPIHTSAESWSPPESWAVQPAPHSGITMSLQHERERHVKDRADGASEYMEKEEEDDFREEEKLTDYRRTFTIRIWRADRTFATLPCPPNTPTYELRILRPDERPLQIQKQLLEYMGYTDQDKLEDLGREDNSYLVSFEFAQAGTPSIPAEEEYEFGNFKNVDLKARNLSTIPIFLYRKAFAIMSLDVSKNLMIQLPIDFIQMCTQLRELCLSNTELTALPPSISYIETLEHLDISCNRLRDLEHAKLDKVRNLGSLYAYNNRLETLPDGFARFTRMTKLHISNNSFLTFPTAICDIISLVELDVSFNKISCLPENIGQLVHLNCFLAVANQLTGLLPQSFANLVSLHELDIRQNGVTDLEVLSKLPALESLSVDYNAVSNVASEFKSLKLLRMMKNGLTQFDLRPPPPPLILDPPPPTSDTPPPIPEPLLPPSSSMLTDLNIASCQLSALPEEVFVNSTALEQLVLDNNFLTTIPQSIGFLQRLLRLSAQSNSLQNIPVEIAKLTELKTLDLQKNNLKTLPKEIWLCPSLQTLNCSSNLLESFPNPLSAPGVALNVALGSTADVIVTPNVAANAAAAAGNINGPSLGTNAGQGVVPMMTPVSAPSQQDRNHLSPSGNLANSVGSPPNFNPPSFFASPRNHPPPLSLSLKHLFLGDNRLTDDVFSPLSLFSELRTLNLAFNDLFEIPPDGLCHRHLYELYLSGNQLASLPADDIEKLGFMRVLHVNGNKLQTLPAELGKLRKLLVLDVGSNVLKYNIANWPYDWNWNWNLGLKYLNLSGNKRLEIKVSHAEGNNPRDRDLSNFSALTRLLVLGLMDVTIMVSVPEESHDRRVRTSPSEVNTMAYGMADWLGPNDHLTTWDLVVPRFRSRDDESLFGLFDGRKNPSAGCKVTKFLFDSFTKFFSDELKKLKNDDTIVSALRRTFLSLEKELGSQALDDKDSGASAVVCYISGTKLYVANVGDALAVVSRSGGQATEISQKHIPLNPSEVSRIRTAGGFVSNTGLLNGELPVSRSFGHFHLLPVVNANPYISTIELSEQDEFVILASKGLWERMSYQTAVDIARTEREDLMLAAQKLRDFAITYGAEESLMVMCIGVGDLFDRRDRKFRTGRGGSASGRGVLNNEIGMDETSLGMTLGVKPKDRTRKKDLPGDSILARLEREIAAPLGQVALCFTDIKNSTFLWETQYIAMRPAMKAHNSIMRRLLRRCSGYEVKTEGDAFMVCFSSVTSALLWCFYVQMELLQVDWPQQILDSEDGREITAPDHPDTVIFRGLSVRMGIHWGRPVCEVDPVTNRMDYFGPIVNRASRICSVADGGQICISSDVVQALGTLDSNNLSGGMVEDAGGRTTRKTMELKKIGFTVVEIGDRKLKGLETPETLSLIYPKALVGRIEHDKLKSQPATTVTVPSSVKEKQPDDGEGLVAQNLDPELIRRLGYICLRLERVSSGNVYPRGVGGSRASRADPMNGLLTFHVKDNAEDEELLRIMDHLVTRIENAANTLYLRKYGHFAKVLEQLSNAISLDQTHLIRALQMYAQVMSKSQRA</sequence>
<proteinExistence type="predicted"/>
<accession>A0A433QXE5</accession>
<dbReference type="SMART" id="SM00364">
    <property type="entry name" value="LRR_BAC"/>
    <property type="match status" value="9"/>
</dbReference>
<dbReference type="SMART" id="SM00332">
    <property type="entry name" value="PP2Cc"/>
    <property type="match status" value="1"/>
</dbReference>
<dbReference type="EMBL" id="RBNJ01000463">
    <property type="protein sequence ID" value="RUS34481.1"/>
    <property type="molecule type" value="Genomic_DNA"/>
</dbReference>
<dbReference type="PANTHER" id="PTHR48051:SF1">
    <property type="entry name" value="RAS SUPPRESSOR PROTEIN 1"/>
    <property type="match status" value="1"/>
</dbReference>
<dbReference type="PROSITE" id="PS50125">
    <property type="entry name" value="GUANYLATE_CYCLASE_2"/>
    <property type="match status" value="1"/>
</dbReference>
<feature type="domain" description="PPM-type phosphatase" evidence="6">
    <location>
        <begin position="874"/>
        <end position="1126"/>
    </location>
</feature>
<dbReference type="PROSITE" id="PS51450">
    <property type="entry name" value="LRR"/>
    <property type="match status" value="5"/>
</dbReference>
<feature type="region of interest" description="Disordered" evidence="4">
    <location>
        <begin position="1428"/>
        <end position="1450"/>
    </location>
</feature>
<dbReference type="GO" id="GO:0009190">
    <property type="term" value="P:cyclic nucleotide biosynthetic process"/>
    <property type="evidence" value="ECO:0007669"/>
    <property type="project" value="InterPro"/>
</dbReference>
<dbReference type="Pfam" id="PF13855">
    <property type="entry name" value="LRR_8"/>
    <property type="match status" value="2"/>
</dbReference>
<feature type="compositionally biased region" description="Polar residues" evidence="4">
    <location>
        <begin position="634"/>
        <end position="654"/>
    </location>
</feature>
<feature type="domain" description="Guanylate cyclase" evidence="5">
    <location>
        <begin position="1200"/>
        <end position="1339"/>
    </location>
</feature>
<feature type="compositionally biased region" description="Polar residues" evidence="4">
    <location>
        <begin position="1"/>
        <end position="20"/>
    </location>
</feature>
<evidence type="ECO:0000256" key="2">
    <source>
        <dbReference type="ARBA" id="ARBA00022723"/>
    </source>
</evidence>
<dbReference type="CDD" id="cd00143">
    <property type="entry name" value="PP2Cc"/>
    <property type="match status" value="1"/>
</dbReference>
<dbReference type="InterPro" id="IPR032675">
    <property type="entry name" value="LRR_dom_sf"/>
</dbReference>
<dbReference type="Gene3D" id="3.60.40.10">
    <property type="entry name" value="PPM-type phosphatase domain"/>
    <property type="match status" value="1"/>
</dbReference>
<dbReference type="SUPFAM" id="SSF52058">
    <property type="entry name" value="L domain-like"/>
    <property type="match status" value="2"/>
</dbReference>
<keyword evidence="8" id="KW-1185">Reference proteome</keyword>
<evidence type="ECO:0000313" key="8">
    <source>
        <dbReference type="Proteomes" id="UP000274822"/>
    </source>
</evidence>
<evidence type="ECO:0000259" key="5">
    <source>
        <dbReference type="PROSITE" id="PS50125"/>
    </source>
</evidence>
<dbReference type="PROSITE" id="PS51746">
    <property type="entry name" value="PPM_2"/>
    <property type="match status" value="1"/>
</dbReference>
<evidence type="ECO:0000259" key="6">
    <source>
        <dbReference type="PROSITE" id="PS51746"/>
    </source>
</evidence>
<organism evidence="7 8">
    <name type="scientific">Jimgerdemannia flammicorona</name>
    <dbReference type="NCBI Taxonomy" id="994334"/>
    <lineage>
        <taxon>Eukaryota</taxon>
        <taxon>Fungi</taxon>
        <taxon>Fungi incertae sedis</taxon>
        <taxon>Mucoromycota</taxon>
        <taxon>Mucoromycotina</taxon>
        <taxon>Endogonomycetes</taxon>
        <taxon>Endogonales</taxon>
        <taxon>Endogonaceae</taxon>
        <taxon>Jimgerdemannia</taxon>
    </lineage>
</organism>
<evidence type="ECO:0000256" key="3">
    <source>
        <dbReference type="ARBA" id="ARBA00022737"/>
    </source>
</evidence>
<dbReference type="SUPFAM" id="SSF55073">
    <property type="entry name" value="Nucleotide cyclase"/>
    <property type="match status" value="1"/>
</dbReference>
<comment type="caution">
    <text evidence="7">The sequence shown here is derived from an EMBL/GenBank/DDBJ whole genome shotgun (WGS) entry which is preliminary data.</text>
</comment>
<reference evidence="7 8" key="1">
    <citation type="journal article" date="2018" name="New Phytol.">
        <title>Phylogenomics of Endogonaceae and evolution of mycorrhizas within Mucoromycota.</title>
        <authorList>
            <person name="Chang Y."/>
            <person name="Desiro A."/>
            <person name="Na H."/>
            <person name="Sandor L."/>
            <person name="Lipzen A."/>
            <person name="Clum A."/>
            <person name="Barry K."/>
            <person name="Grigoriev I.V."/>
            <person name="Martin F.M."/>
            <person name="Stajich J.E."/>
            <person name="Smith M.E."/>
            <person name="Bonito G."/>
            <person name="Spatafora J.W."/>
        </authorList>
    </citation>
    <scope>NUCLEOTIDE SEQUENCE [LARGE SCALE GENOMIC DNA]</scope>
    <source>
        <strain evidence="7 8">AD002</strain>
    </source>
</reference>
<dbReference type="Proteomes" id="UP000274822">
    <property type="component" value="Unassembled WGS sequence"/>
</dbReference>
<dbReference type="InterPro" id="IPR001932">
    <property type="entry name" value="PPM-type_phosphatase-like_dom"/>
</dbReference>
<dbReference type="SUPFAM" id="SSF81606">
    <property type="entry name" value="PP2C-like"/>
    <property type="match status" value="1"/>
</dbReference>
<dbReference type="PANTHER" id="PTHR48051">
    <property type="match status" value="1"/>
</dbReference>
<dbReference type="Pfam" id="PF00211">
    <property type="entry name" value="Guanylate_cyc"/>
    <property type="match status" value="1"/>
</dbReference>
<dbReference type="GO" id="GO:0005737">
    <property type="term" value="C:cytoplasm"/>
    <property type="evidence" value="ECO:0007669"/>
    <property type="project" value="TreeGrafter"/>
</dbReference>
<keyword evidence="2" id="KW-0479">Metal-binding</keyword>
<feature type="region of interest" description="Disordered" evidence="4">
    <location>
        <begin position="633"/>
        <end position="654"/>
    </location>
</feature>
<dbReference type="InterPro" id="IPR029787">
    <property type="entry name" value="Nucleotide_cyclase"/>
</dbReference>
<protein>
    <recommendedName>
        <fullName evidence="9">Adenylate cyclase</fullName>
    </recommendedName>
</protein>
<dbReference type="InterPro" id="IPR055071">
    <property type="entry name" value="RA_PHLPP-like"/>
</dbReference>
<feature type="compositionally biased region" description="Polar residues" evidence="4">
    <location>
        <begin position="1428"/>
        <end position="1437"/>
    </location>
</feature>
<name>A0A433QXE5_9FUNG</name>
<evidence type="ECO:0000256" key="1">
    <source>
        <dbReference type="ARBA" id="ARBA00022614"/>
    </source>
</evidence>
<dbReference type="Gene3D" id="3.30.70.1230">
    <property type="entry name" value="Nucleotide cyclase"/>
    <property type="match status" value="1"/>
</dbReference>
<keyword evidence="1" id="KW-0433">Leucine-rich repeat</keyword>
<dbReference type="GO" id="GO:0035556">
    <property type="term" value="P:intracellular signal transduction"/>
    <property type="evidence" value="ECO:0007669"/>
    <property type="project" value="InterPro"/>
</dbReference>
<dbReference type="Pfam" id="PF23010">
    <property type="entry name" value="RA_3"/>
    <property type="match status" value="1"/>
</dbReference>
<evidence type="ECO:0008006" key="9">
    <source>
        <dbReference type="Google" id="ProtNLM"/>
    </source>
</evidence>
<keyword evidence="3" id="KW-0677">Repeat</keyword>
<dbReference type="SMART" id="SM00369">
    <property type="entry name" value="LRR_TYP"/>
    <property type="match status" value="11"/>
</dbReference>
<dbReference type="InterPro" id="IPR036457">
    <property type="entry name" value="PPM-type-like_dom_sf"/>
</dbReference>
<dbReference type="InterPro" id="IPR050216">
    <property type="entry name" value="LRR_domain-containing"/>
</dbReference>
<dbReference type="CDD" id="cd07302">
    <property type="entry name" value="CHD"/>
    <property type="match status" value="1"/>
</dbReference>
<dbReference type="SMART" id="SM00044">
    <property type="entry name" value="CYCc"/>
    <property type="match status" value="1"/>
</dbReference>
<dbReference type="InterPro" id="IPR001611">
    <property type="entry name" value="Leu-rich_rpt"/>
</dbReference>
<feature type="region of interest" description="Disordered" evidence="4">
    <location>
        <begin position="1"/>
        <end position="53"/>
    </location>
</feature>
<evidence type="ECO:0000256" key="4">
    <source>
        <dbReference type="SAM" id="MobiDB-lite"/>
    </source>
</evidence>
<dbReference type="InterPro" id="IPR003591">
    <property type="entry name" value="Leu-rich_rpt_typical-subtyp"/>
</dbReference>
<dbReference type="Pfam" id="PF00481">
    <property type="entry name" value="PP2C"/>
    <property type="match status" value="1"/>
</dbReference>